<evidence type="ECO:0000256" key="1">
    <source>
        <dbReference type="SAM" id="MobiDB-lite"/>
    </source>
</evidence>
<name>A0A850DVX7_9MICO</name>
<dbReference type="RefSeq" id="WP_175326766.1">
    <property type="nucleotide sequence ID" value="NZ_BAAAWP010000001.1"/>
</dbReference>
<evidence type="ECO:0000256" key="2">
    <source>
        <dbReference type="SAM" id="Phobius"/>
    </source>
</evidence>
<feature type="compositionally biased region" description="Low complexity" evidence="1">
    <location>
        <begin position="60"/>
        <end position="80"/>
    </location>
</feature>
<dbReference type="Proteomes" id="UP000539146">
    <property type="component" value="Unassembled WGS sequence"/>
</dbReference>
<evidence type="ECO:0000313" key="4">
    <source>
        <dbReference type="Proteomes" id="UP000539146"/>
    </source>
</evidence>
<feature type="transmembrane region" description="Helical" evidence="2">
    <location>
        <begin position="20"/>
        <end position="41"/>
    </location>
</feature>
<dbReference type="EMBL" id="JABMCG010000125">
    <property type="protein sequence ID" value="NUU29554.1"/>
    <property type="molecule type" value="Genomic_DNA"/>
</dbReference>
<evidence type="ECO:0000313" key="3">
    <source>
        <dbReference type="EMBL" id="NUU29554.1"/>
    </source>
</evidence>
<keyword evidence="2" id="KW-1133">Transmembrane helix</keyword>
<dbReference type="InterPro" id="IPR036278">
    <property type="entry name" value="Sialidase_sf"/>
</dbReference>
<dbReference type="SUPFAM" id="SSF50939">
    <property type="entry name" value="Sialidases"/>
    <property type="match status" value="1"/>
</dbReference>
<gene>
    <name evidence="3" type="ORF">HP467_15795</name>
</gene>
<accession>A0A850DVX7</accession>
<sequence>MRAGRGARGLGSDLKRNTLIGVAAVVVLLVVVDVVLVAMALGRTAPEAVGSPRPVPTFGASSDATPTPSASATPTPDASAQGASQSPARRLLSAVDGREAWRASSASCSVAQVVLEHTVDGGTTWTPVALGDDVRALWGMRATTDGLSLLEAVGDGCEATERTSVDDGVTWKAAVAGASGAGITPDGVRLGTTTVANPCPEPLDAFQGTRTAIVVCDGQVEWRTGTAAWVDVPLGGVRGVAVDGNSYTLARVGASACEGVQVETMTAIGVTPATPTTPVGCNPVTTTGPIAIDRAGQSVWMWAGDTVAVSADGGKTW</sequence>
<keyword evidence="2" id="KW-0812">Transmembrane</keyword>
<keyword evidence="2" id="KW-0472">Membrane</keyword>
<organism evidence="3 4">
    <name type="scientific">Curtobacterium citreum</name>
    <dbReference type="NCBI Taxonomy" id="2036"/>
    <lineage>
        <taxon>Bacteria</taxon>
        <taxon>Bacillati</taxon>
        <taxon>Actinomycetota</taxon>
        <taxon>Actinomycetes</taxon>
        <taxon>Micrococcales</taxon>
        <taxon>Microbacteriaceae</taxon>
        <taxon>Curtobacterium</taxon>
    </lineage>
</organism>
<comment type="caution">
    <text evidence="3">The sequence shown here is derived from an EMBL/GenBank/DDBJ whole genome shotgun (WGS) entry which is preliminary data.</text>
</comment>
<evidence type="ECO:0008006" key="5">
    <source>
        <dbReference type="Google" id="ProtNLM"/>
    </source>
</evidence>
<reference evidence="3 4" key="1">
    <citation type="submission" date="2020-05" db="EMBL/GenBank/DDBJ databases">
        <title>Genome Sequencing of Type Strains.</title>
        <authorList>
            <person name="Lemaire J.F."/>
            <person name="Inderbitzin P."/>
            <person name="Gregorio O.A."/>
            <person name="Collins S.B."/>
            <person name="Wespe N."/>
            <person name="Knight-Connoni V."/>
        </authorList>
    </citation>
    <scope>NUCLEOTIDE SEQUENCE [LARGE SCALE GENOMIC DNA]</scope>
    <source>
        <strain evidence="3 4">DSM 20512</strain>
    </source>
</reference>
<feature type="region of interest" description="Disordered" evidence="1">
    <location>
        <begin position="46"/>
        <end position="89"/>
    </location>
</feature>
<proteinExistence type="predicted"/>
<protein>
    <recommendedName>
        <fullName evidence="5">Exo-alpha-sialidase</fullName>
    </recommendedName>
</protein>
<dbReference type="AlphaFoldDB" id="A0A850DVX7"/>